<accession>A0A1I2SLU9</accession>
<protein>
    <submittedName>
        <fullName evidence="1">Uncharacterized protein</fullName>
    </submittedName>
</protein>
<organism evidence="1 2">
    <name type="scientific">Sporolactobacillus nakayamae</name>
    <dbReference type="NCBI Taxonomy" id="269670"/>
    <lineage>
        <taxon>Bacteria</taxon>
        <taxon>Bacillati</taxon>
        <taxon>Bacillota</taxon>
        <taxon>Bacilli</taxon>
        <taxon>Bacillales</taxon>
        <taxon>Sporolactobacillaceae</taxon>
        <taxon>Sporolactobacillus</taxon>
    </lineage>
</organism>
<proteinExistence type="predicted"/>
<dbReference type="AlphaFoldDB" id="A0A1I2SLU9"/>
<gene>
    <name evidence="1" type="ORF">SAMN02982927_01955</name>
</gene>
<name>A0A1I2SLU9_9BACL</name>
<dbReference type="EMBL" id="FOOY01000012">
    <property type="protein sequence ID" value="SFG52669.1"/>
    <property type="molecule type" value="Genomic_DNA"/>
</dbReference>
<evidence type="ECO:0000313" key="1">
    <source>
        <dbReference type="EMBL" id="SFG52669.1"/>
    </source>
</evidence>
<dbReference type="Proteomes" id="UP000198752">
    <property type="component" value="Unassembled WGS sequence"/>
</dbReference>
<reference evidence="2" key="1">
    <citation type="submission" date="2016-10" db="EMBL/GenBank/DDBJ databases">
        <authorList>
            <person name="Varghese N."/>
            <person name="Submissions S."/>
        </authorList>
    </citation>
    <scope>NUCLEOTIDE SEQUENCE [LARGE SCALE GENOMIC DNA]</scope>
    <source>
        <strain evidence="2">ATCC 700379</strain>
    </source>
</reference>
<keyword evidence="2" id="KW-1185">Reference proteome</keyword>
<evidence type="ECO:0000313" key="2">
    <source>
        <dbReference type="Proteomes" id="UP000198752"/>
    </source>
</evidence>
<sequence>MHFIDESRIDETLILTLLEINHLQSQTQKVCPHFVLKHLKSD</sequence>